<dbReference type="SUPFAM" id="SSF47050">
    <property type="entry name" value="VHP, Villin headpiece domain"/>
    <property type="match status" value="1"/>
</dbReference>
<dbReference type="GO" id="GO:0007010">
    <property type="term" value="P:cytoskeleton organization"/>
    <property type="evidence" value="ECO:0007669"/>
    <property type="project" value="InterPro"/>
</dbReference>
<accession>A0A7R9YCP2</accession>
<protein>
    <recommendedName>
        <fullName evidence="1">HP domain-containing protein</fullName>
    </recommendedName>
</protein>
<dbReference type="Pfam" id="PF02209">
    <property type="entry name" value="VHP"/>
    <property type="match status" value="1"/>
</dbReference>
<dbReference type="SMART" id="SM00153">
    <property type="entry name" value="VHP"/>
    <property type="match status" value="1"/>
</dbReference>
<dbReference type="InterPro" id="IPR003128">
    <property type="entry name" value="Villin_headpiece"/>
</dbReference>
<proteinExistence type="predicted"/>
<gene>
    <name evidence="2" type="ORF">PPYR1160_LOCUS7674</name>
</gene>
<dbReference type="EMBL" id="HBEA01009979">
    <property type="protein sequence ID" value="CAD8258173.1"/>
    <property type="molecule type" value="Transcribed_RNA"/>
</dbReference>
<dbReference type="InterPro" id="IPR028011">
    <property type="entry name" value="DUF4476"/>
</dbReference>
<reference evidence="2" key="1">
    <citation type="submission" date="2021-01" db="EMBL/GenBank/DDBJ databases">
        <authorList>
            <person name="Corre E."/>
            <person name="Pelletier E."/>
            <person name="Niang G."/>
            <person name="Scheremetjew M."/>
            <person name="Finn R."/>
            <person name="Kale V."/>
            <person name="Holt S."/>
            <person name="Cochrane G."/>
            <person name="Meng A."/>
            <person name="Brown T."/>
            <person name="Cohen L."/>
        </authorList>
    </citation>
    <scope>NUCLEOTIDE SEQUENCE</scope>
    <source>
        <strain evidence="2">CCMP2078</strain>
    </source>
</reference>
<evidence type="ECO:0000259" key="1">
    <source>
        <dbReference type="PROSITE" id="PS51089"/>
    </source>
</evidence>
<dbReference type="GO" id="GO:0003779">
    <property type="term" value="F:actin binding"/>
    <property type="evidence" value="ECO:0007669"/>
    <property type="project" value="InterPro"/>
</dbReference>
<evidence type="ECO:0000313" key="2">
    <source>
        <dbReference type="EMBL" id="CAD8258173.1"/>
    </source>
</evidence>
<sequence>MADKETISEAELETLLGRLRNVGDDRDRLRLIKAAARNHYFTCAAAVQVLGMAQFGQAGVEAGILLAAKIVDLEENCDELLNAYKWEEDRAELRERLAAMVDLPDDSARGMPDQGAASENKCAAPEYLAEQRRKEEAKVENMKLLHLHARSEEFATAGFAQDGSSVVAPIKTVVEIGEENYQLAVNARSEQGVDAEPIEVRTDAAPALDPAKKEDSFDDETFEATFGMARDAFYALPKWRQQRLKKEKDLF</sequence>
<organism evidence="2">
    <name type="scientific">Pinguiococcus pyrenoidosus</name>
    <dbReference type="NCBI Taxonomy" id="172671"/>
    <lineage>
        <taxon>Eukaryota</taxon>
        <taxon>Sar</taxon>
        <taxon>Stramenopiles</taxon>
        <taxon>Ochrophyta</taxon>
        <taxon>Pinguiophyceae</taxon>
        <taxon>Pinguiochrysidales</taxon>
        <taxon>Pinguiochrysidaceae</taxon>
        <taxon>Pinguiococcus</taxon>
    </lineage>
</organism>
<dbReference type="Pfam" id="PF14771">
    <property type="entry name" value="DUF4476"/>
    <property type="match status" value="1"/>
</dbReference>
<dbReference type="InterPro" id="IPR036886">
    <property type="entry name" value="Villin_headpiece_dom_sf"/>
</dbReference>
<dbReference type="Gene3D" id="1.10.950.10">
    <property type="entry name" value="Villin headpiece domain"/>
    <property type="match status" value="1"/>
</dbReference>
<dbReference type="AlphaFoldDB" id="A0A7R9YCP2"/>
<feature type="domain" description="HP" evidence="1">
    <location>
        <begin position="190"/>
        <end position="251"/>
    </location>
</feature>
<dbReference type="PROSITE" id="PS51089">
    <property type="entry name" value="HP"/>
    <property type="match status" value="1"/>
</dbReference>
<name>A0A7R9YCP2_9STRA</name>